<keyword evidence="2" id="KW-1185">Reference proteome</keyword>
<comment type="caution">
    <text evidence="1">The sequence shown here is derived from an EMBL/GenBank/DDBJ whole genome shotgun (WGS) entry which is preliminary data.</text>
</comment>
<dbReference type="Proteomes" id="UP000680670">
    <property type="component" value="Unassembled WGS sequence"/>
</dbReference>
<protein>
    <submittedName>
        <fullName evidence="1">Uncharacterized protein</fullName>
    </submittedName>
</protein>
<dbReference type="EMBL" id="BORJ01000007">
    <property type="protein sequence ID" value="GIN97104.1"/>
    <property type="molecule type" value="Genomic_DNA"/>
</dbReference>
<reference evidence="1 2" key="1">
    <citation type="submission" date="2021-03" db="EMBL/GenBank/DDBJ databases">
        <title>Antimicrobial resistance genes in bacteria isolated from Japanese honey, and their potential for conferring macrolide and lincosamide resistance in the American foulbrood pathogen Paenibacillus larvae.</title>
        <authorList>
            <person name="Okamoto M."/>
            <person name="Kumagai M."/>
            <person name="Kanamori H."/>
            <person name="Takamatsu D."/>
        </authorList>
    </citation>
    <scope>NUCLEOTIDE SEQUENCE [LARGE SCALE GENOMIC DNA]</scope>
    <source>
        <strain evidence="1 2">J6TS1</strain>
    </source>
</reference>
<gene>
    <name evidence="1" type="ORF">J6TS1_29740</name>
</gene>
<organism evidence="1 2">
    <name type="scientific">Siminovitchia terrae</name>
    <name type="common">Bacillus terrae</name>
    <dbReference type="NCBI Taxonomy" id="1914933"/>
    <lineage>
        <taxon>Bacteria</taxon>
        <taxon>Bacillati</taxon>
        <taxon>Bacillota</taxon>
        <taxon>Bacilli</taxon>
        <taxon>Bacillales</taxon>
        <taxon>Bacillaceae</taxon>
        <taxon>Siminovitchia</taxon>
    </lineage>
</organism>
<proteinExistence type="predicted"/>
<evidence type="ECO:0000313" key="2">
    <source>
        <dbReference type="Proteomes" id="UP000680670"/>
    </source>
</evidence>
<name>A0ABQ4KZL3_SIMTE</name>
<sequence>MKQSIKTLASFGKTAMVKKVRHNALLENQKLFDKFLDKLLNKGV</sequence>
<evidence type="ECO:0000313" key="1">
    <source>
        <dbReference type="EMBL" id="GIN97104.1"/>
    </source>
</evidence>
<accession>A0ABQ4KZL3</accession>